<sequence length="61" mass="6197">MMSEAAGVEGVTGTAVCLAEGGEAQADCGERQTVAQCSKFISSTYGAPPKGPTLSQPHQRV</sequence>
<dbReference type="Proteomes" id="UP000298774">
    <property type="component" value="Chromosome"/>
</dbReference>
<organism evidence="1 2">
    <name type="scientific">Azospirillum brasilense</name>
    <dbReference type="NCBI Taxonomy" id="192"/>
    <lineage>
        <taxon>Bacteria</taxon>
        <taxon>Pseudomonadati</taxon>
        <taxon>Pseudomonadota</taxon>
        <taxon>Alphaproteobacteria</taxon>
        <taxon>Rhodospirillales</taxon>
        <taxon>Azospirillaceae</taxon>
        <taxon>Azospirillum</taxon>
    </lineage>
</organism>
<dbReference type="AlphaFoldDB" id="A0A0P0EBQ9"/>
<evidence type="ECO:0000313" key="2">
    <source>
        <dbReference type="Proteomes" id="UP000298774"/>
    </source>
</evidence>
<accession>A0A0P0EBQ9</accession>
<reference evidence="1 2" key="1">
    <citation type="submission" date="2018-09" db="EMBL/GenBank/DDBJ databases">
        <title>Whole genome based analysis of evolution and adaptive divergence in Indian and Brazilian strains of Azospirillum brasilense.</title>
        <authorList>
            <person name="Singh C."/>
            <person name="Tripathi A.K."/>
        </authorList>
    </citation>
    <scope>NUCLEOTIDE SEQUENCE [LARGE SCALE GENOMIC DNA]</scope>
    <source>
        <strain evidence="1 2">MTCC4038</strain>
    </source>
</reference>
<protein>
    <submittedName>
        <fullName evidence="1">Uncharacterized protein</fullName>
    </submittedName>
</protein>
<dbReference type="KEGG" id="abf:AMK58_13515"/>
<name>A0A0P0EBQ9_AZOBR</name>
<evidence type="ECO:0000313" key="1">
    <source>
        <dbReference type="EMBL" id="QCO08940.1"/>
    </source>
</evidence>
<proteinExistence type="predicted"/>
<dbReference type="EMBL" id="CP032339">
    <property type="protein sequence ID" value="QCO08940.1"/>
    <property type="molecule type" value="Genomic_DNA"/>
</dbReference>
<gene>
    <name evidence="1" type="ORF">D3868_07780</name>
</gene>